<comment type="subunit">
    <text evidence="2">Heterohexamer of two PFD-alpha type and four PFD-beta type subunits.</text>
</comment>
<feature type="compositionally biased region" description="Basic and acidic residues" evidence="5">
    <location>
        <begin position="122"/>
        <end position="134"/>
    </location>
</feature>
<evidence type="ECO:0000256" key="2">
    <source>
        <dbReference type="ARBA" id="ARBA00011695"/>
    </source>
</evidence>
<sequence>MSKPAPKSGKGKTNEEIFANFQELRGEQRLLANKLSELGMDLNEHKIVIETLRGVEESRKCFRMVGGVLVERTVAEILPELLNNCEQLPRAMRALEEQLARKGADINQYIQSHDIRVQRVDKPDGAGAERDDATAKSNVLVASA</sequence>
<evidence type="ECO:0000256" key="3">
    <source>
        <dbReference type="ARBA" id="ARBA00023186"/>
    </source>
</evidence>
<comment type="function">
    <text evidence="4">Binds specifically to cytosolic chaperonin (c-CPN) and transfers target proteins to it. Binds to nascent polypeptide chain and promotes folding in an environment in which there are many competing pathways for nonnative proteins.</text>
</comment>
<feature type="region of interest" description="Disordered" evidence="5">
    <location>
        <begin position="122"/>
        <end position="144"/>
    </location>
</feature>
<comment type="caution">
    <text evidence="6">The sequence shown here is derived from an EMBL/GenBank/DDBJ whole genome shotgun (WGS) entry which is preliminary data.</text>
</comment>
<dbReference type="SUPFAM" id="SSF46579">
    <property type="entry name" value="Prefoldin"/>
    <property type="match status" value="1"/>
</dbReference>
<dbReference type="STRING" id="104452.A0A0L7KPI6"/>
<dbReference type="AlphaFoldDB" id="A0A0L7KPI6"/>
<dbReference type="CDD" id="cd23163">
    <property type="entry name" value="Prefoldin_2"/>
    <property type="match status" value="1"/>
</dbReference>
<proteinExistence type="inferred from homology"/>
<name>A0A0L7KPI6_OPEBR</name>
<keyword evidence="7" id="KW-1185">Reference proteome</keyword>
<dbReference type="Proteomes" id="UP000037510">
    <property type="component" value="Unassembled WGS sequence"/>
</dbReference>
<dbReference type="EMBL" id="JTDY01007718">
    <property type="protein sequence ID" value="KOB64986.1"/>
    <property type="molecule type" value="Genomic_DNA"/>
</dbReference>
<dbReference type="InterPro" id="IPR027235">
    <property type="entry name" value="PFD2"/>
</dbReference>
<evidence type="ECO:0000256" key="5">
    <source>
        <dbReference type="SAM" id="MobiDB-lite"/>
    </source>
</evidence>
<dbReference type="FunFam" id="1.10.287.370:FF:000002">
    <property type="entry name" value="Prefoldin subunit 2"/>
    <property type="match status" value="1"/>
</dbReference>
<evidence type="ECO:0000256" key="1">
    <source>
        <dbReference type="ARBA" id="ARBA00008045"/>
    </source>
</evidence>
<dbReference type="Gene3D" id="1.10.287.370">
    <property type="match status" value="1"/>
</dbReference>
<dbReference type="InterPro" id="IPR002777">
    <property type="entry name" value="PFD_beta-like"/>
</dbReference>
<comment type="similarity">
    <text evidence="1">Belongs to the prefoldin subunit beta family.</text>
</comment>
<dbReference type="InterPro" id="IPR009053">
    <property type="entry name" value="Prefoldin"/>
</dbReference>
<dbReference type="PANTHER" id="PTHR13303">
    <property type="entry name" value="PREFOLDIN SUBUNIT 2"/>
    <property type="match status" value="1"/>
</dbReference>
<evidence type="ECO:0000313" key="6">
    <source>
        <dbReference type="EMBL" id="KOB64986.1"/>
    </source>
</evidence>
<dbReference type="GO" id="GO:0006457">
    <property type="term" value="P:protein folding"/>
    <property type="evidence" value="ECO:0007669"/>
    <property type="project" value="InterPro"/>
</dbReference>
<dbReference type="GO" id="GO:0051082">
    <property type="term" value="F:unfolded protein binding"/>
    <property type="evidence" value="ECO:0007669"/>
    <property type="project" value="InterPro"/>
</dbReference>
<protein>
    <submittedName>
        <fullName evidence="6">Prefoldin subunit 2</fullName>
    </submittedName>
</protein>
<organism evidence="6 7">
    <name type="scientific">Operophtera brumata</name>
    <name type="common">Winter moth</name>
    <name type="synonym">Phalaena brumata</name>
    <dbReference type="NCBI Taxonomy" id="104452"/>
    <lineage>
        <taxon>Eukaryota</taxon>
        <taxon>Metazoa</taxon>
        <taxon>Ecdysozoa</taxon>
        <taxon>Arthropoda</taxon>
        <taxon>Hexapoda</taxon>
        <taxon>Insecta</taxon>
        <taxon>Pterygota</taxon>
        <taxon>Neoptera</taxon>
        <taxon>Endopterygota</taxon>
        <taxon>Lepidoptera</taxon>
        <taxon>Glossata</taxon>
        <taxon>Ditrysia</taxon>
        <taxon>Geometroidea</taxon>
        <taxon>Geometridae</taxon>
        <taxon>Larentiinae</taxon>
        <taxon>Operophtera</taxon>
    </lineage>
</organism>
<dbReference type="GO" id="GO:0016272">
    <property type="term" value="C:prefoldin complex"/>
    <property type="evidence" value="ECO:0007669"/>
    <property type="project" value="InterPro"/>
</dbReference>
<evidence type="ECO:0000256" key="4">
    <source>
        <dbReference type="ARBA" id="ARBA00024667"/>
    </source>
</evidence>
<gene>
    <name evidence="6" type="ORF">OBRU01_23376</name>
</gene>
<evidence type="ECO:0000313" key="7">
    <source>
        <dbReference type="Proteomes" id="UP000037510"/>
    </source>
</evidence>
<accession>A0A0L7KPI6</accession>
<dbReference type="Pfam" id="PF01920">
    <property type="entry name" value="Prefoldin_2"/>
    <property type="match status" value="1"/>
</dbReference>
<reference evidence="6 7" key="1">
    <citation type="journal article" date="2015" name="Genome Biol. Evol.">
        <title>The genome of winter moth (Operophtera brumata) provides a genomic perspective on sexual dimorphism and phenology.</title>
        <authorList>
            <person name="Derks M.F."/>
            <person name="Smit S."/>
            <person name="Salis L."/>
            <person name="Schijlen E."/>
            <person name="Bossers A."/>
            <person name="Mateman C."/>
            <person name="Pijl A.S."/>
            <person name="de Ridder D."/>
            <person name="Groenen M.A."/>
            <person name="Visser M.E."/>
            <person name="Megens H.J."/>
        </authorList>
    </citation>
    <scope>NUCLEOTIDE SEQUENCE [LARGE SCALE GENOMIC DNA]</scope>
    <source>
        <strain evidence="6">WM2013NL</strain>
        <tissue evidence="6">Head and thorax</tissue>
    </source>
</reference>
<keyword evidence="3" id="KW-0143">Chaperone</keyword>
<dbReference type="OrthoDB" id="29646at2759"/>